<dbReference type="EMBL" id="BNCP01000006">
    <property type="protein sequence ID" value="GIL74728.1"/>
    <property type="molecule type" value="Genomic_DNA"/>
</dbReference>
<name>A0A8J4C9R7_9CHLO</name>
<protein>
    <submittedName>
        <fullName evidence="1">Uncharacterized protein</fullName>
    </submittedName>
</protein>
<gene>
    <name evidence="1" type="ORF">Vretifemale_4664</name>
</gene>
<evidence type="ECO:0000313" key="1">
    <source>
        <dbReference type="EMBL" id="GIL74728.1"/>
    </source>
</evidence>
<dbReference type="OrthoDB" id="540540at2759"/>
<accession>A0A8J4C9R7</accession>
<dbReference type="AlphaFoldDB" id="A0A8J4C9R7"/>
<sequence>MCRVVDSMSNSCSRVWCHQITCVPSLRSWMFMEMFVSGIESSTVGLMPYDDLHAGHHHTGTLRLTAWSQNRTVTGQGWPCACPRPLQLGHRCEAHRAASITLMACDDSNSFLISADWPKSSMYAKDSGLM</sequence>
<comment type="caution">
    <text evidence="1">The sequence shown here is derived from an EMBL/GenBank/DDBJ whole genome shotgun (WGS) entry which is preliminary data.</text>
</comment>
<reference evidence="1" key="1">
    <citation type="journal article" date="2021" name="Proc. Natl. Acad. Sci. U.S.A.">
        <title>Three genomes in the algal genus Volvox reveal the fate of a haploid sex-determining region after a transition to homothallism.</title>
        <authorList>
            <person name="Yamamoto K."/>
            <person name="Hamaji T."/>
            <person name="Kawai-Toyooka H."/>
            <person name="Matsuzaki R."/>
            <person name="Takahashi F."/>
            <person name="Nishimura Y."/>
            <person name="Kawachi M."/>
            <person name="Noguchi H."/>
            <person name="Minakuchi Y."/>
            <person name="Umen J.G."/>
            <person name="Toyoda A."/>
            <person name="Nozaki H."/>
        </authorList>
    </citation>
    <scope>NUCLEOTIDE SEQUENCE</scope>
    <source>
        <strain evidence="1">NIES-3786</strain>
    </source>
</reference>
<dbReference type="Proteomes" id="UP000747110">
    <property type="component" value="Unassembled WGS sequence"/>
</dbReference>
<evidence type="ECO:0000313" key="2">
    <source>
        <dbReference type="Proteomes" id="UP000747110"/>
    </source>
</evidence>
<organism evidence="1 2">
    <name type="scientific">Volvox reticuliferus</name>
    <dbReference type="NCBI Taxonomy" id="1737510"/>
    <lineage>
        <taxon>Eukaryota</taxon>
        <taxon>Viridiplantae</taxon>
        <taxon>Chlorophyta</taxon>
        <taxon>core chlorophytes</taxon>
        <taxon>Chlorophyceae</taxon>
        <taxon>CS clade</taxon>
        <taxon>Chlamydomonadales</taxon>
        <taxon>Volvocaceae</taxon>
        <taxon>Volvox</taxon>
    </lineage>
</organism>
<keyword evidence="2" id="KW-1185">Reference proteome</keyword>
<proteinExistence type="predicted"/>